<dbReference type="Pfam" id="PF16575">
    <property type="entry name" value="CLP1_P"/>
    <property type="match status" value="1"/>
</dbReference>
<feature type="domain" description="Clp1 P-loop" evidence="10">
    <location>
        <begin position="272"/>
        <end position="467"/>
    </location>
</feature>
<keyword evidence="6" id="KW-0547">Nucleotide-binding</keyword>
<evidence type="ECO:0000313" key="12">
    <source>
        <dbReference type="Proteomes" id="UP000756346"/>
    </source>
</evidence>
<evidence type="ECO:0000256" key="7">
    <source>
        <dbReference type="ARBA" id="ARBA00022777"/>
    </source>
</evidence>
<organism evidence="11 12">
    <name type="scientific">Microdochium trichocladiopsis</name>
    <dbReference type="NCBI Taxonomy" id="1682393"/>
    <lineage>
        <taxon>Eukaryota</taxon>
        <taxon>Fungi</taxon>
        <taxon>Dikarya</taxon>
        <taxon>Ascomycota</taxon>
        <taxon>Pezizomycotina</taxon>
        <taxon>Sordariomycetes</taxon>
        <taxon>Xylariomycetidae</taxon>
        <taxon>Xylariales</taxon>
        <taxon>Microdochiaceae</taxon>
        <taxon>Microdochium</taxon>
    </lineage>
</organism>
<evidence type="ECO:0000256" key="4">
    <source>
        <dbReference type="ARBA" id="ARBA00019824"/>
    </source>
</evidence>
<evidence type="ECO:0000256" key="2">
    <source>
        <dbReference type="ARBA" id="ARBA00011003"/>
    </source>
</evidence>
<keyword evidence="5" id="KW-0808">Transferase</keyword>
<comment type="function">
    <text evidence="1">Polynucleotide 5'-kinase involved in rRNA processing.</text>
</comment>
<feature type="region of interest" description="Disordered" evidence="9">
    <location>
        <begin position="687"/>
        <end position="740"/>
    </location>
</feature>
<dbReference type="GO" id="GO:0000448">
    <property type="term" value="P:cleavage in ITS2 between 5.8S rRNA and LSU-rRNA of tricistronic rRNA transcript (SSU-rRNA, 5.8S rRNA, LSU-rRNA)"/>
    <property type="evidence" value="ECO:0007669"/>
    <property type="project" value="TreeGrafter"/>
</dbReference>
<evidence type="ECO:0000256" key="5">
    <source>
        <dbReference type="ARBA" id="ARBA00022679"/>
    </source>
</evidence>
<feature type="compositionally biased region" description="Basic residues" evidence="9">
    <location>
        <begin position="42"/>
        <end position="54"/>
    </location>
</feature>
<dbReference type="GO" id="GO:0051731">
    <property type="term" value="F:polynucleotide 5'-hydroxyl-kinase activity"/>
    <property type="evidence" value="ECO:0007669"/>
    <property type="project" value="InterPro"/>
</dbReference>
<sequence length="760" mass="81540">MSAFALRKRLLESQDESSSPGTSPSPVVSAINDTNPPQAARSPRKTGSRQKRARKDGQQGQVQEAALQLVPPLGSTISVVNQTQPLGQDDLDGVNTPPLETVPTVQEPAQPATILSTYSPSKANYRRHKDGTTVITFCEGERLVILGNYGIRLRSGRITINGAALGPESSIAWVDAPQCYALPVMRAVDDAVVELHSHLANKPVRHLASISPMFRGLWLDDAGSTFKIVKTSSDGPKRTLLQDLVSPPEWNREIARISKAASPDRSTIMVTGPKSSGKSTFGKMLANRIISEMSLGRSGFRSRTGLAILDLDPGQPEYGGPGQISLVHIQGPVLGPSFTRPIPLQAIQTIRAHTLASISPASDPELYLEAANDLYTHYRNTLGSSSLIINTPGWIQGTGLDLLVSLIGDLRPSEVVYMSQTGPSDTVEGLSIACKNVTFTMLPSSTTSLAARSAAQLRSMQLMSYFHVEHNGDNKALNKASNSPGTKAPYCWISTPLTHVPPWEVGYGPQEGSGIAGIICYDYQAPPALLADAINGNILAIVEVEDVRAFREITATEDDSLTSGNVETNNVPASEMDIDPPSTSSPLQTLIKSLVYPTPEGLPLLDTRGATLDPQYSRFIGLALVRGIDKASQTLQLITPVSSSELDRAFTAEEGHKLVLVSGKFDTPSWAYTEDFYHHAAAQRRDTGGKATAGATTSNVASGDDSDEHGDQGSDEELEDTVTPTNTPWIEELKGSQKRGIASKVWRVRRDLGRSNNAGD</sequence>
<protein>
    <recommendedName>
        <fullName evidence="4">Polynucleotide 5'-hydroxyl-kinase GRC3</fullName>
    </recommendedName>
    <alternativeName>
        <fullName evidence="3">Polynucleotide 5'-hydroxyl-kinase grc3</fullName>
    </alternativeName>
</protein>
<dbReference type="RefSeq" id="XP_046011455.1">
    <property type="nucleotide sequence ID" value="XM_046151709.1"/>
</dbReference>
<reference evidence="11" key="1">
    <citation type="journal article" date="2021" name="Nat. Commun.">
        <title>Genetic determinants of endophytism in the Arabidopsis root mycobiome.</title>
        <authorList>
            <person name="Mesny F."/>
            <person name="Miyauchi S."/>
            <person name="Thiergart T."/>
            <person name="Pickel B."/>
            <person name="Atanasova L."/>
            <person name="Karlsson M."/>
            <person name="Huettel B."/>
            <person name="Barry K.W."/>
            <person name="Haridas S."/>
            <person name="Chen C."/>
            <person name="Bauer D."/>
            <person name="Andreopoulos W."/>
            <person name="Pangilinan J."/>
            <person name="LaButti K."/>
            <person name="Riley R."/>
            <person name="Lipzen A."/>
            <person name="Clum A."/>
            <person name="Drula E."/>
            <person name="Henrissat B."/>
            <person name="Kohler A."/>
            <person name="Grigoriev I.V."/>
            <person name="Martin F.M."/>
            <person name="Hacquard S."/>
        </authorList>
    </citation>
    <scope>NUCLEOTIDE SEQUENCE</scope>
    <source>
        <strain evidence="11">MPI-CAGE-CH-0230</strain>
    </source>
</reference>
<dbReference type="AlphaFoldDB" id="A0A9P8Y6W4"/>
<feature type="compositionally biased region" description="Low complexity" evidence="9">
    <location>
        <begin position="17"/>
        <end position="29"/>
    </location>
</feature>
<evidence type="ECO:0000256" key="6">
    <source>
        <dbReference type="ARBA" id="ARBA00022741"/>
    </source>
</evidence>
<dbReference type="InterPro" id="IPR045116">
    <property type="entry name" value="Clp1/Grc3"/>
</dbReference>
<name>A0A9P8Y6W4_9PEZI</name>
<proteinExistence type="inferred from homology"/>
<feature type="region of interest" description="Disordered" evidence="9">
    <location>
        <begin position="1"/>
        <end position="62"/>
    </location>
</feature>
<comment type="similarity">
    <text evidence="2">Belongs to the Clp1 family. NOL9/GRC3 subfamily.</text>
</comment>
<evidence type="ECO:0000256" key="8">
    <source>
        <dbReference type="ARBA" id="ARBA00022840"/>
    </source>
</evidence>
<dbReference type="Gene3D" id="3.40.50.300">
    <property type="entry name" value="P-loop containing nucleotide triphosphate hydrolases"/>
    <property type="match status" value="1"/>
</dbReference>
<dbReference type="PANTHER" id="PTHR12755:SF3">
    <property type="entry name" value="POLYNUCLEOTIDE 5'-HYDROXYL-KINASE NOL9"/>
    <property type="match status" value="1"/>
</dbReference>
<evidence type="ECO:0000313" key="11">
    <source>
        <dbReference type="EMBL" id="KAH7029167.1"/>
    </source>
</evidence>
<evidence type="ECO:0000259" key="10">
    <source>
        <dbReference type="Pfam" id="PF16575"/>
    </source>
</evidence>
<dbReference type="OrthoDB" id="4054781at2759"/>
<dbReference type="Proteomes" id="UP000756346">
    <property type="component" value="Unassembled WGS sequence"/>
</dbReference>
<evidence type="ECO:0000256" key="9">
    <source>
        <dbReference type="SAM" id="MobiDB-lite"/>
    </source>
</evidence>
<evidence type="ECO:0000256" key="3">
    <source>
        <dbReference type="ARBA" id="ARBA00018706"/>
    </source>
</evidence>
<keyword evidence="7" id="KW-0418">Kinase</keyword>
<comment type="caution">
    <text evidence="11">The sequence shown here is derived from an EMBL/GenBank/DDBJ whole genome shotgun (WGS) entry which is preliminary data.</text>
</comment>
<dbReference type="GeneID" id="70181255"/>
<dbReference type="EMBL" id="JAGTJQ010000006">
    <property type="protein sequence ID" value="KAH7029167.1"/>
    <property type="molecule type" value="Genomic_DNA"/>
</dbReference>
<accession>A0A9P8Y6W4</accession>
<dbReference type="PANTHER" id="PTHR12755">
    <property type="entry name" value="CLEAVAGE/POLYADENYLATION FACTOR IA SUBUNIT CLP1P"/>
    <property type="match status" value="1"/>
</dbReference>
<keyword evidence="8" id="KW-0067">ATP-binding</keyword>
<dbReference type="InterPro" id="IPR027417">
    <property type="entry name" value="P-loop_NTPase"/>
</dbReference>
<evidence type="ECO:0000256" key="1">
    <source>
        <dbReference type="ARBA" id="ARBA00003798"/>
    </source>
</evidence>
<dbReference type="InterPro" id="IPR032319">
    <property type="entry name" value="CLP1_P"/>
</dbReference>
<dbReference type="GO" id="GO:0005524">
    <property type="term" value="F:ATP binding"/>
    <property type="evidence" value="ECO:0007669"/>
    <property type="project" value="UniProtKB-KW"/>
</dbReference>
<dbReference type="GO" id="GO:0005634">
    <property type="term" value="C:nucleus"/>
    <property type="evidence" value="ECO:0007669"/>
    <property type="project" value="TreeGrafter"/>
</dbReference>
<feature type="compositionally biased region" description="Acidic residues" evidence="9">
    <location>
        <begin position="704"/>
        <end position="720"/>
    </location>
</feature>
<gene>
    <name evidence="11" type="ORF">B0I36DRAFT_290595</name>
</gene>
<keyword evidence="12" id="KW-1185">Reference proteome</keyword>